<reference evidence="1 2" key="1">
    <citation type="journal article" date="2013" name="Genome Announc.">
        <title>Complete Genome Sequence of the Sesbania Symbiont and Rice Growth-Promoting Endophyte Rhizobium sp. Strain IRBG74.</title>
        <authorList>
            <person name="Crook M.B."/>
            <person name="Mitra S."/>
            <person name="Ane J.M."/>
            <person name="Sadowsky M.J."/>
            <person name="Gyaneshwar P."/>
        </authorList>
    </citation>
    <scope>NUCLEOTIDE SEQUENCE [LARGE SCALE GENOMIC DNA]</scope>
    <source>
        <strain evidence="1 2">IRBG74</strain>
        <plasmid evidence="2">IRBL74_p</plasmid>
    </source>
</reference>
<dbReference type="AlphaFoldDB" id="U4QED6"/>
<accession>U4QED6</accession>
<gene>
    <name evidence="1" type="ORF">BN877_p0230</name>
</gene>
<evidence type="ECO:0000313" key="1">
    <source>
        <dbReference type="EMBL" id="CDI11958.1"/>
    </source>
</evidence>
<geneLocation type="plasmid" evidence="1 2">
    <name>IRBL74_p</name>
</geneLocation>
<dbReference type="HOGENOM" id="CLU_2791152_0_0_5"/>
<name>U4QED6_9HYPH</name>
<protein>
    <submittedName>
        <fullName evidence="1">Uncharacterized protein</fullName>
    </submittedName>
</protein>
<evidence type="ECO:0000313" key="2">
    <source>
        <dbReference type="Proteomes" id="UP000016944"/>
    </source>
</evidence>
<dbReference type="KEGG" id="rir:BN877_p0230"/>
<proteinExistence type="predicted"/>
<dbReference type="Proteomes" id="UP000016944">
    <property type="component" value="Plasmid IRBL74_p"/>
</dbReference>
<dbReference type="EMBL" id="HG518324">
    <property type="protein sequence ID" value="CDI11958.1"/>
    <property type="molecule type" value="Genomic_DNA"/>
</dbReference>
<keyword evidence="1" id="KW-0614">Plasmid</keyword>
<sequence length="68" mass="7948">MVVLRPPALPRSDITIGRPSNNKIATGVRDYVLMMVRERYLDLGQRWRPRSFRKSMASQFRVRRCANG</sequence>
<organism evidence="1 2">
    <name type="scientific">Agrobacterium pusense</name>
    <dbReference type="NCBI Taxonomy" id="648995"/>
    <lineage>
        <taxon>Bacteria</taxon>
        <taxon>Pseudomonadati</taxon>
        <taxon>Pseudomonadota</taxon>
        <taxon>Alphaproteobacteria</taxon>
        <taxon>Hyphomicrobiales</taxon>
        <taxon>Rhizobiaceae</taxon>
        <taxon>Rhizobium/Agrobacterium group</taxon>
        <taxon>Agrobacterium</taxon>
    </lineage>
</organism>